<name>A0A6J4RQD0_9ACTN</name>
<protein>
    <recommendedName>
        <fullName evidence="2">ATPase</fullName>
    </recommendedName>
</protein>
<dbReference type="SUPFAM" id="SSF55961">
    <property type="entry name" value="Bet v1-like"/>
    <property type="match status" value="1"/>
</dbReference>
<proteinExistence type="predicted"/>
<dbReference type="EMBL" id="CADCVL010000173">
    <property type="protein sequence ID" value="CAA9475220.1"/>
    <property type="molecule type" value="Genomic_DNA"/>
</dbReference>
<accession>A0A6J4RQD0</accession>
<dbReference type="CDD" id="cd08865">
    <property type="entry name" value="SRPBCC_10"/>
    <property type="match status" value="1"/>
</dbReference>
<gene>
    <name evidence="1" type="ORF">AVDCRST_MAG65-1069</name>
</gene>
<sequence>MAVEVLTRIEIDRPRHEVFAFAADPGNATAWYRNIRAIEWVTEPPAAVGSRVRFSARFLGHSLDYVYEVRAIEAGSRFVMATAEGPFPMETTYTFTDAPGGGTRMELRNRGEPSGFAAVTAPVMARAMRRANEADLRRLKALLERQG</sequence>
<dbReference type="InterPro" id="IPR023393">
    <property type="entry name" value="START-like_dom_sf"/>
</dbReference>
<dbReference type="Pfam" id="PF10604">
    <property type="entry name" value="Polyketide_cyc2"/>
    <property type="match status" value="1"/>
</dbReference>
<organism evidence="1">
    <name type="scientific">uncultured Solirubrobacteraceae bacterium</name>
    <dbReference type="NCBI Taxonomy" id="1162706"/>
    <lineage>
        <taxon>Bacteria</taxon>
        <taxon>Bacillati</taxon>
        <taxon>Actinomycetota</taxon>
        <taxon>Thermoleophilia</taxon>
        <taxon>Solirubrobacterales</taxon>
        <taxon>Solirubrobacteraceae</taxon>
        <taxon>environmental samples</taxon>
    </lineage>
</organism>
<dbReference type="AlphaFoldDB" id="A0A6J4RQD0"/>
<evidence type="ECO:0000313" key="1">
    <source>
        <dbReference type="EMBL" id="CAA9475220.1"/>
    </source>
</evidence>
<reference evidence="1" key="1">
    <citation type="submission" date="2020-02" db="EMBL/GenBank/DDBJ databases">
        <authorList>
            <person name="Meier V. D."/>
        </authorList>
    </citation>
    <scope>NUCLEOTIDE SEQUENCE</scope>
    <source>
        <strain evidence="1">AVDCRST_MAG65</strain>
    </source>
</reference>
<evidence type="ECO:0008006" key="2">
    <source>
        <dbReference type="Google" id="ProtNLM"/>
    </source>
</evidence>
<dbReference type="InterPro" id="IPR019587">
    <property type="entry name" value="Polyketide_cyclase/dehydratase"/>
</dbReference>
<dbReference type="Gene3D" id="3.30.530.20">
    <property type="match status" value="1"/>
</dbReference>